<sequence>MFTNNANGAGTSWFSKGETSLPFYHLYELNHAAMAPFRALADMTRLYFQNPLNPLTHTSYGRSIAAGCEVLERTTRRYGKPEFGLKETTVSGVRVPVREVSVWSRPFCDLIHFERGVTTHRNDPKILIVAPMSGHYATLLRGTVEALMPNADVYITDWIDARMVPVQEGKFDLDDYIDYIISMLHFLGPDTHILGVCQPSVPVLAAVAVMEDREDPYVPSTMTLMGGPIDTRVAPTAVNDLAVSKGIDWFKNNVVMKVPFPHPGFMRDVYPGFLQLSGFMSMNLDRHVTAHRDFFQHLVEGDGDNAEKHRDFYDEYLAVMDLTAEFYLQTVETVFIEHALPNGTMMHNGRLVDCGKITRTALLTVEGEKDDITGRGQTKAAHKLCTSLDDDMKAHYEQPNVGHYGVFNGSRWRSEIAPRVMDFIRSNRTDLRKPAAKAPVAKAAAPAPAPAAAPAAKAAAEPAVKAAPAPAKAKPAAKSSGNSLESILLTKPDGAADDLKSISGVGPKLESALNEAGIFHFWQIAGLTEEQIEALDTKLDFRGRIARDNWIEQARQLSETVS</sequence>
<dbReference type="Proteomes" id="UP000048926">
    <property type="component" value="Unassembled WGS sequence"/>
</dbReference>
<reference evidence="3" key="1">
    <citation type="submission" date="2015-07" db="EMBL/GenBank/DDBJ databases">
        <authorList>
            <person name="Rodrigo-Torres Lidia"/>
            <person name="Arahal R.David."/>
        </authorList>
    </citation>
    <scope>NUCLEOTIDE SEQUENCE [LARGE SCALE GENOMIC DNA]</scope>
    <source>
        <strain evidence="3">CECT 4801</strain>
    </source>
</reference>
<dbReference type="InterPro" id="IPR051321">
    <property type="entry name" value="PHA/PHB_synthase"/>
</dbReference>
<dbReference type="Pfam" id="PF06850">
    <property type="entry name" value="PHB_depo_C"/>
    <property type="match status" value="1"/>
</dbReference>
<evidence type="ECO:0000259" key="1">
    <source>
        <dbReference type="Pfam" id="PF06850"/>
    </source>
</evidence>
<organism evidence="2 3">
    <name type="scientific">Roseibium aggregatum</name>
    <dbReference type="NCBI Taxonomy" id="187304"/>
    <lineage>
        <taxon>Bacteria</taxon>
        <taxon>Pseudomonadati</taxon>
        <taxon>Pseudomonadota</taxon>
        <taxon>Alphaproteobacteria</taxon>
        <taxon>Hyphomicrobiales</taxon>
        <taxon>Stappiaceae</taxon>
        <taxon>Roseibium</taxon>
    </lineage>
</organism>
<protein>
    <recommendedName>
        <fullName evidence="1">PHB de-polymerase C-terminal domain-containing protein</fullName>
    </recommendedName>
</protein>
<dbReference type="InterPro" id="IPR009656">
    <property type="entry name" value="PHB_depo_C"/>
</dbReference>
<dbReference type="PANTHER" id="PTHR36837:SF4">
    <property type="entry name" value="BLR0908 PROTEIN"/>
    <property type="match status" value="1"/>
</dbReference>
<dbReference type="EMBL" id="CXST01000003">
    <property type="protein sequence ID" value="CTQ46511.1"/>
    <property type="molecule type" value="Genomic_DNA"/>
</dbReference>
<dbReference type="AlphaFoldDB" id="A0A0M6YBY2"/>
<dbReference type="InterPro" id="IPR010915">
    <property type="entry name" value="PHB_depoly_PhaZ"/>
</dbReference>
<gene>
    <name evidence="2" type="primary">rpsB_2</name>
    <name evidence="2" type="ORF">LAL4801_04970</name>
</gene>
<name>A0A0M6YBY2_9HYPH</name>
<keyword evidence="3" id="KW-1185">Reference proteome</keyword>
<dbReference type="InterPro" id="IPR029058">
    <property type="entry name" value="AB_hydrolase_fold"/>
</dbReference>
<evidence type="ECO:0000313" key="2">
    <source>
        <dbReference type="EMBL" id="CTQ46511.1"/>
    </source>
</evidence>
<dbReference type="PANTHER" id="PTHR36837">
    <property type="entry name" value="POLY(3-HYDROXYALKANOATE) POLYMERASE SUBUNIT PHAC"/>
    <property type="match status" value="1"/>
</dbReference>
<proteinExistence type="predicted"/>
<dbReference type="Gene3D" id="1.10.150.20">
    <property type="entry name" value="5' to 3' exonuclease, C-terminal subdomain"/>
    <property type="match status" value="1"/>
</dbReference>
<dbReference type="SUPFAM" id="SSF53474">
    <property type="entry name" value="alpha/beta-Hydrolases"/>
    <property type="match status" value="1"/>
</dbReference>
<accession>A0A0M6YBY2</accession>
<evidence type="ECO:0000313" key="3">
    <source>
        <dbReference type="Proteomes" id="UP000048926"/>
    </source>
</evidence>
<dbReference type="STRING" id="187304.B0E33_12040"/>
<feature type="domain" description="PHB de-polymerase C-terminal" evidence="1">
    <location>
        <begin position="226"/>
        <end position="427"/>
    </location>
</feature>
<dbReference type="NCBIfam" id="TIGR01849">
    <property type="entry name" value="PHB_depoly_PhaZ"/>
    <property type="match status" value="1"/>
</dbReference>